<comment type="caution">
    <text evidence="7">The sequence shown here is derived from an EMBL/GenBank/DDBJ whole genome shotgun (WGS) entry which is preliminary data.</text>
</comment>
<dbReference type="InterPro" id="IPR003356">
    <property type="entry name" value="DNA_methylase_A-5"/>
</dbReference>
<sequence length="415" mass="47231">MRNFGNNEENSDFTENTTSYINQADIKYRKKLGQYFTPKPVREALIEQLPKNINHPKILDPACGTGEFLLTAKKYFPRADLYGWEIDKNLVGISQKNISEAKLECIDSLENEQYRTFDYVIGNPPYFEFTPPVEIKNKFQTIISGRVNIFSLFVYQGLKWLKEGGYLAYVIPPSMNNGAYFAKLRNFIVENANIEYLHVLDDPKLFHKAQQTTMLLILKKGKNKGDYIFKKNGILIFSENVEYLKKAFDNKATLYDLGYEVKTGRVIWNENKNYLTNDKKKGTPLIWAQNIIANALKLSTNDKKPQYIAKNGPDIGPAIVVNRITGTVNSAKLKAALIPPGMKFFAENHVNVITPAKNTGQGQFNLPEKNLKKNISLGEIIRQLSSPEKLKVVRCITGNTQISKTELEKLFPLDI</sequence>
<evidence type="ECO:0000256" key="5">
    <source>
        <dbReference type="ARBA" id="ARBA00047942"/>
    </source>
</evidence>
<keyword evidence="3" id="KW-0808">Transferase</keyword>
<dbReference type="PRINTS" id="PR00507">
    <property type="entry name" value="N12N6MTFRASE"/>
</dbReference>
<evidence type="ECO:0000313" key="7">
    <source>
        <dbReference type="EMBL" id="OGY48789.1"/>
    </source>
</evidence>
<organism evidence="7 8">
    <name type="scientific">Candidatus Buchananbacteria bacterium RIFCSPHIGHO2_01_FULL_46_12</name>
    <dbReference type="NCBI Taxonomy" id="1797536"/>
    <lineage>
        <taxon>Bacteria</taxon>
        <taxon>Candidatus Buchananiibacteriota</taxon>
    </lineage>
</organism>
<dbReference type="InterPro" id="IPR050953">
    <property type="entry name" value="N4_N6_ade-DNA_methylase"/>
</dbReference>
<dbReference type="GO" id="GO:0003677">
    <property type="term" value="F:DNA binding"/>
    <property type="evidence" value="ECO:0007669"/>
    <property type="project" value="InterPro"/>
</dbReference>
<dbReference type="InterPro" id="IPR002052">
    <property type="entry name" value="DNA_methylase_N6_adenine_CS"/>
</dbReference>
<evidence type="ECO:0000313" key="8">
    <source>
        <dbReference type="Proteomes" id="UP000178432"/>
    </source>
</evidence>
<dbReference type="AlphaFoldDB" id="A0A1G1Y901"/>
<protein>
    <recommendedName>
        <fullName evidence="1">site-specific DNA-methyltransferase (adenine-specific)</fullName>
        <ecNumber evidence="1">2.1.1.72</ecNumber>
    </recommendedName>
</protein>
<dbReference type="PANTHER" id="PTHR33841:SF1">
    <property type="entry name" value="DNA METHYLTRANSFERASE A"/>
    <property type="match status" value="1"/>
</dbReference>
<name>A0A1G1Y901_9BACT</name>
<dbReference type="SUPFAM" id="SSF53335">
    <property type="entry name" value="S-adenosyl-L-methionine-dependent methyltransferases"/>
    <property type="match status" value="1"/>
</dbReference>
<proteinExistence type="predicted"/>
<gene>
    <name evidence="7" type="ORF">A2663_01465</name>
</gene>
<keyword evidence="2" id="KW-0489">Methyltransferase</keyword>
<dbReference type="EMBL" id="MHIF01000010">
    <property type="protein sequence ID" value="OGY48789.1"/>
    <property type="molecule type" value="Genomic_DNA"/>
</dbReference>
<evidence type="ECO:0000256" key="4">
    <source>
        <dbReference type="ARBA" id="ARBA00022747"/>
    </source>
</evidence>
<keyword evidence="4" id="KW-0680">Restriction system</keyword>
<dbReference type="EC" id="2.1.1.72" evidence="1"/>
<feature type="domain" description="DNA methylase adenine-specific" evidence="6">
    <location>
        <begin position="29"/>
        <end position="253"/>
    </location>
</feature>
<evidence type="ECO:0000256" key="1">
    <source>
        <dbReference type="ARBA" id="ARBA00011900"/>
    </source>
</evidence>
<evidence type="ECO:0000256" key="2">
    <source>
        <dbReference type="ARBA" id="ARBA00022603"/>
    </source>
</evidence>
<reference evidence="7 8" key="1">
    <citation type="journal article" date="2016" name="Nat. Commun.">
        <title>Thousands of microbial genomes shed light on interconnected biogeochemical processes in an aquifer system.</title>
        <authorList>
            <person name="Anantharaman K."/>
            <person name="Brown C.T."/>
            <person name="Hug L.A."/>
            <person name="Sharon I."/>
            <person name="Castelle C.J."/>
            <person name="Probst A.J."/>
            <person name="Thomas B.C."/>
            <person name="Singh A."/>
            <person name="Wilkins M.J."/>
            <person name="Karaoz U."/>
            <person name="Brodie E.L."/>
            <person name="Williams K.H."/>
            <person name="Hubbard S.S."/>
            <person name="Banfield J.F."/>
        </authorList>
    </citation>
    <scope>NUCLEOTIDE SEQUENCE [LARGE SCALE GENOMIC DNA]</scope>
</reference>
<comment type="catalytic activity">
    <reaction evidence="5">
        <text>a 2'-deoxyadenosine in DNA + S-adenosyl-L-methionine = an N(6)-methyl-2'-deoxyadenosine in DNA + S-adenosyl-L-homocysteine + H(+)</text>
        <dbReference type="Rhea" id="RHEA:15197"/>
        <dbReference type="Rhea" id="RHEA-COMP:12418"/>
        <dbReference type="Rhea" id="RHEA-COMP:12419"/>
        <dbReference type="ChEBI" id="CHEBI:15378"/>
        <dbReference type="ChEBI" id="CHEBI:57856"/>
        <dbReference type="ChEBI" id="CHEBI:59789"/>
        <dbReference type="ChEBI" id="CHEBI:90615"/>
        <dbReference type="ChEBI" id="CHEBI:90616"/>
        <dbReference type="EC" id="2.1.1.72"/>
    </reaction>
</comment>
<dbReference type="Gene3D" id="3.40.50.150">
    <property type="entry name" value="Vaccinia Virus protein VP39"/>
    <property type="match status" value="1"/>
</dbReference>
<dbReference type="PANTHER" id="PTHR33841">
    <property type="entry name" value="DNA METHYLTRANSFERASE YEEA-RELATED"/>
    <property type="match status" value="1"/>
</dbReference>
<dbReference type="GO" id="GO:0032259">
    <property type="term" value="P:methylation"/>
    <property type="evidence" value="ECO:0007669"/>
    <property type="project" value="UniProtKB-KW"/>
</dbReference>
<dbReference type="GO" id="GO:0009007">
    <property type="term" value="F:site-specific DNA-methyltransferase (adenine-specific) activity"/>
    <property type="evidence" value="ECO:0007669"/>
    <property type="project" value="UniProtKB-EC"/>
</dbReference>
<dbReference type="GO" id="GO:0008170">
    <property type="term" value="F:N-methyltransferase activity"/>
    <property type="evidence" value="ECO:0007669"/>
    <property type="project" value="InterPro"/>
</dbReference>
<dbReference type="GO" id="GO:0009307">
    <property type="term" value="P:DNA restriction-modification system"/>
    <property type="evidence" value="ECO:0007669"/>
    <property type="project" value="UniProtKB-KW"/>
</dbReference>
<dbReference type="Pfam" id="PF02384">
    <property type="entry name" value="N6_Mtase"/>
    <property type="match status" value="1"/>
</dbReference>
<evidence type="ECO:0000259" key="6">
    <source>
        <dbReference type="Pfam" id="PF02384"/>
    </source>
</evidence>
<dbReference type="PROSITE" id="PS00092">
    <property type="entry name" value="N6_MTASE"/>
    <property type="match status" value="1"/>
</dbReference>
<dbReference type="Proteomes" id="UP000178432">
    <property type="component" value="Unassembled WGS sequence"/>
</dbReference>
<dbReference type="InterPro" id="IPR029063">
    <property type="entry name" value="SAM-dependent_MTases_sf"/>
</dbReference>
<dbReference type="CDD" id="cd02440">
    <property type="entry name" value="AdoMet_MTases"/>
    <property type="match status" value="1"/>
</dbReference>
<evidence type="ECO:0000256" key="3">
    <source>
        <dbReference type="ARBA" id="ARBA00022679"/>
    </source>
</evidence>
<accession>A0A1G1Y901</accession>